<dbReference type="HOGENOM" id="CLU_1570234_0_0_1"/>
<organism evidence="2 3">
    <name type="scientific">Arthroderma benhamiae (strain ATCC MYA-4681 / CBS 112371)</name>
    <name type="common">Trichophyton mentagrophytes</name>
    <dbReference type="NCBI Taxonomy" id="663331"/>
    <lineage>
        <taxon>Eukaryota</taxon>
        <taxon>Fungi</taxon>
        <taxon>Dikarya</taxon>
        <taxon>Ascomycota</taxon>
        <taxon>Pezizomycotina</taxon>
        <taxon>Eurotiomycetes</taxon>
        <taxon>Eurotiomycetidae</taxon>
        <taxon>Onygenales</taxon>
        <taxon>Arthrodermataceae</taxon>
        <taxon>Trichophyton</taxon>
    </lineage>
</organism>
<dbReference type="SUPFAM" id="SSF52540">
    <property type="entry name" value="P-loop containing nucleoside triphosphate hydrolases"/>
    <property type="match status" value="1"/>
</dbReference>
<dbReference type="STRING" id="663331.D4AZY9"/>
<dbReference type="AlphaFoldDB" id="D4AZY9"/>
<dbReference type="Gene3D" id="1.10.8.470">
    <property type="match status" value="1"/>
</dbReference>
<reference evidence="3" key="1">
    <citation type="journal article" date="2011" name="Genome Biol.">
        <title>Comparative and functional genomics provide insights into the pathogenicity of dermatophytic fungi.</title>
        <authorList>
            <person name="Burmester A."/>
            <person name="Shelest E."/>
            <person name="Gloeckner G."/>
            <person name="Heddergott C."/>
            <person name="Schindler S."/>
            <person name="Staib P."/>
            <person name="Heidel A."/>
            <person name="Felder M."/>
            <person name="Petzold A."/>
            <person name="Szafranski K."/>
            <person name="Feuermann M."/>
            <person name="Pedruzzi I."/>
            <person name="Priebe S."/>
            <person name="Groth M."/>
            <person name="Winkler R."/>
            <person name="Li W."/>
            <person name="Kniemeyer O."/>
            <person name="Schroeckh V."/>
            <person name="Hertweck C."/>
            <person name="Hube B."/>
            <person name="White T.C."/>
            <person name="Platzer M."/>
            <person name="Guthke R."/>
            <person name="Heitman J."/>
            <person name="Woestemeyer J."/>
            <person name="Zipfel P.F."/>
            <person name="Monod M."/>
            <person name="Brakhage A.A."/>
        </authorList>
    </citation>
    <scope>NUCLEOTIDE SEQUENCE [LARGE SCALE GENOMIC DNA]</scope>
    <source>
        <strain evidence="3">ATCC MYA-4681 / CBS 112371</strain>
    </source>
</reference>
<accession>D4AZY9</accession>
<sequence>MLTRSNRGSIKRKHIATMIESTAVETLQTQFSGYGSTSKIVARCLDRINLKEPLEEWSNETISKVVVAFIDEKFPTVIALNKIDHPDSDKALFPLLTFEFQNISKIAKQEDPKSIVLCSAISEVFLRKLTKQGYIKYIEGSEFVDTREDLIEMGDPDGGGLKEMDEKLKK</sequence>
<comment type="caution">
    <text evidence="2">The sequence shown here is derived from an EMBL/GenBank/DDBJ whole genome shotgun (WGS) entry which is preliminary data.</text>
</comment>
<dbReference type="Proteomes" id="UP000008866">
    <property type="component" value="Unassembled WGS sequence"/>
</dbReference>
<evidence type="ECO:0000259" key="1">
    <source>
        <dbReference type="Pfam" id="PF08438"/>
    </source>
</evidence>
<dbReference type="KEGG" id="abe:ARB_01760"/>
<proteinExistence type="predicted"/>
<protein>
    <submittedName>
        <fullName evidence="2">GTP binding protein</fullName>
    </submittedName>
</protein>
<dbReference type="InterPro" id="IPR013646">
    <property type="entry name" value="YGR210-like_G4"/>
</dbReference>
<gene>
    <name evidence="2" type="ORF">ARB_01760</name>
</gene>
<evidence type="ECO:0000313" key="2">
    <source>
        <dbReference type="EMBL" id="EFE31364.1"/>
    </source>
</evidence>
<evidence type="ECO:0000313" key="3">
    <source>
        <dbReference type="Proteomes" id="UP000008866"/>
    </source>
</evidence>
<dbReference type="EMBL" id="ABSU01000022">
    <property type="protein sequence ID" value="EFE31364.1"/>
    <property type="molecule type" value="Genomic_DNA"/>
</dbReference>
<dbReference type="RefSeq" id="XP_003012004.1">
    <property type="nucleotide sequence ID" value="XM_003011958.1"/>
</dbReference>
<keyword evidence="3" id="KW-1185">Reference proteome</keyword>
<name>D4AZY9_ARTBC</name>
<dbReference type="GeneID" id="9519329"/>
<dbReference type="InterPro" id="IPR027417">
    <property type="entry name" value="P-loop_NTPase"/>
</dbReference>
<dbReference type="Gene3D" id="3.40.50.300">
    <property type="entry name" value="P-loop containing nucleotide triphosphate hydrolases"/>
    <property type="match status" value="1"/>
</dbReference>
<dbReference type="Pfam" id="PF08438">
    <property type="entry name" value="YGR210-like_G4"/>
    <property type="match status" value="1"/>
</dbReference>
<feature type="domain" description="Obg-like GTPase YGR210-like G4 motif-containing" evidence="1">
    <location>
        <begin position="79"/>
        <end position="166"/>
    </location>
</feature>
<dbReference type="eggNOG" id="KOG1491">
    <property type="taxonomic scope" value="Eukaryota"/>
</dbReference>